<name>A0AA40FBR7_9PEZI</name>
<dbReference type="AlphaFoldDB" id="A0AA40FBR7"/>
<gene>
    <name evidence="2" type="ORF">B0T18DRAFT_44181</name>
</gene>
<accession>A0AA40FBR7</accession>
<reference evidence="2" key="1">
    <citation type="submission" date="2023-06" db="EMBL/GenBank/DDBJ databases">
        <title>Genome-scale phylogeny and comparative genomics of the fungal order Sordariales.</title>
        <authorList>
            <consortium name="Lawrence Berkeley National Laboratory"/>
            <person name="Hensen N."/>
            <person name="Bonometti L."/>
            <person name="Westerberg I."/>
            <person name="Brannstrom I.O."/>
            <person name="Guillou S."/>
            <person name="Cros-Aarteil S."/>
            <person name="Calhoun S."/>
            <person name="Haridas S."/>
            <person name="Kuo A."/>
            <person name="Mondo S."/>
            <person name="Pangilinan J."/>
            <person name="Riley R."/>
            <person name="LaButti K."/>
            <person name="Andreopoulos B."/>
            <person name="Lipzen A."/>
            <person name="Chen C."/>
            <person name="Yanf M."/>
            <person name="Daum C."/>
            <person name="Ng V."/>
            <person name="Clum A."/>
            <person name="Steindorff A."/>
            <person name="Ohm R."/>
            <person name="Martin F."/>
            <person name="Silar P."/>
            <person name="Natvig D."/>
            <person name="Lalanne C."/>
            <person name="Gautier V."/>
            <person name="Ament-velasquez S.L."/>
            <person name="Kruys A."/>
            <person name="Hutchinson M.I."/>
            <person name="Powell A.J."/>
            <person name="Barry K."/>
            <person name="Miller A.N."/>
            <person name="Grigoriev I.V."/>
            <person name="Debuchy R."/>
            <person name="Gladieux P."/>
            <person name="Thoren M.H."/>
            <person name="Johannesson H."/>
        </authorList>
    </citation>
    <scope>NUCLEOTIDE SEQUENCE</scope>
    <source>
        <strain evidence="2">SMH3187-1</strain>
    </source>
</reference>
<evidence type="ECO:0000313" key="3">
    <source>
        <dbReference type="Proteomes" id="UP001172155"/>
    </source>
</evidence>
<evidence type="ECO:0000256" key="1">
    <source>
        <dbReference type="SAM" id="SignalP"/>
    </source>
</evidence>
<keyword evidence="1" id="KW-0732">Signal</keyword>
<protein>
    <recommendedName>
        <fullName evidence="4">Secreted protein</fullName>
    </recommendedName>
</protein>
<feature type="signal peptide" evidence="1">
    <location>
        <begin position="1"/>
        <end position="21"/>
    </location>
</feature>
<evidence type="ECO:0000313" key="2">
    <source>
        <dbReference type="EMBL" id="KAK0754750.1"/>
    </source>
</evidence>
<keyword evidence="3" id="KW-1185">Reference proteome</keyword>
<sequence length="161" mass="17453">MLLYFCYLLAYLPFPLQPYTAIPQPCETVKVRGVGALFNSSGATPPLFFPLTLLTTSPPPTNPNAGWDRNNGSHYQGRPTYGADGGRMPHMVQACSGLTTARRSSQHPWSRNGCAADARLRFSINVYCLSDLSPVTKGGPAGVLWKHCGIEAHAEHPLAKL</sequence>
<organism evidence="2 3">
    <name type="scientific">Schizothecium vesticola</name>
    <dbReference type="NCBI Taxonomy" id="314040"/>
    <lineage>
        <taxon>Eukaryota</taxon>
        <taxon>Fungi</taxon>
        <taxon>Dikarya</taxon>
        <taxon>Ascomycota</taxon>
        <taxon>Pezizomycotina</taxon>
        <taxon>Sordariomycetes</taxon>
        <taxon>Sordariomycetidae</taxon>
        <taxon>Sordariales</taxon>
        <taxon>Schizotheciaceae</taxon>
        <taxon>Schizothecium</taxon>
    </lineage>
</organism>
<proteinExistence type="predicted"/>
<evidence type="ECO:0008006" key="4">
    <source>
        <dbReference type="Google" id="ProtNLM"/>
    </source>
</evidence>
<comment type="caution">
    <text evidence="2">The sequence shown here is derived from an EMBL/GenBank/DDBJ whole genome shotgun (WGS) entry which is preliminary data.</text>
</comment>
<dbReference type="Proteomes" id="UP001172155">
    <property type="component" value="Unassembled WGS sequence"/>
</dbReference>
<dbReference type="EMBL" id="JAUKUD010000001">
    <property type="protein sequence ID" value="KAK0754750.1"/>
    <property type="molecule type" value="Genomic_DNA"/>
</dbReference>
<feature type="chain" id="PRO_5041356363" description="Secreted protein" evidence="1">
    <location>
        <begin position="22"/>
        <end position="161"/>
    </location>
</feature>